<evidence type="ECO:0000256" key="3">
    <source>
        <dbReference type="ARBA" id="ARBA00022679"/>
    </source>
</evidence>
<dbReference type="GO" id="GO:0032259">
    <property type="term" value="P:methylation"/>
    <property type="evidence" value="ECO:0007669"/>
    <property type="project" value="UniProtKB-KW"/>
</dbReference>
<dbReference type="EMBL" id="RSCD01000026">
    <property type="protein sequence ID" value="RSH82906.1"/>
    <property type="molecule type" value="Genomic_DNA"/>
</dbReference>
<reference evidence="8 9" key="1">
    <citation type="submission" date="2018-11" db="EMBL/GenBank/DDBJ databases">
        <title>Genome sequence of Saitozyma podzolica DSM 27192.</title>
        <authorList>
            <person name="Aliyu H."/>
            <person name="Gorte O."/>
            <person name="Ochsenreither K."/>
        </authorList>
    </citation>
    <scope>NUCLEOTIDE SEQUENCE [LARGE SCALE GENOMIC DNA]</scope>
    <source>
        <strain evidence="8 9">DSM 27192</strain>
    </source>
</reference>
<dbReference type="EC" id="2.1.1.6" evidence="1"/>
<evidence type="ECO:0000313" key="8">
    <source>
        <dbReference type="EMBL" id="RSH82906.1"/>
    </source>
</evidence>
<dbReference type="InterPro" id="IPR029063">
    <property type="entry name" value="SAM-dependent_MTases_sf"/>
</dbReference>
<proteinExistence type="inferred from homology"/>
<dbReference type="STRING" id="1890683.A0A427XVF9"/>
<evidence type="ECO:0000256" key="4">
    <source>
        <dbReference type="ARBA" id="ARBA00022691"/>
    </source>
</evidence>
<evidence type="ECO:0000256" key="2">
    <source>
        <dbReference type="ARBA" id="ARBA00022603"/>
    </source>
</evidence>
<organism evidence="8 9">
    <name type="scientific">Saitozyma podzolica</name>
    <dbReference type="NCBI Taxonomy" id="1890683"/>
    <lineage>
        <taxon>Eukaryota</taxon>
        <taxon>Fungi</taxon>
        <taxon>Dikarya</taxon>
        <taxon>Basidiomycota</taxon>
        <taxon>Agaricomycotina</taxon>
        <taxon>Tremellomycetes</taxon>
        <taxon>Tremellales</taxon>
        <taxon>Trimorphomycetaceae</taxon>
        <taxon>Saitozyma</taxon>
    </lineage>
</organism>
<keyword evidence="9" id="KW-1185">Reference proteome</keyword>
<dbReference type="SUPFAM" id="SSF53335">
    <property type="entry name" value="S-adenosyl-L-methionine-dependent methyltransferases"/>
    <property type="match status" value="1"/>
</dbReference>
<sequence>MPIATPTETSVRAAPAPPPKYHEPVQGTVFHGDGREEDLLRHLRSLPSLSPSETSGLSLRDRSQRVLNAIHEFGKGENRYLMSVGETKGRQVEDLVRSKKPKLILELGSYVGYSGISFSRHLPELYHSSTFPRDWSAAPTSQDRAGYISLEKSEVYAETAAGAVELAGLDKVVKIVVGSSTTSIKSLRKTLDMPRPMKFDMVFLDHLKPLYTIDLKVLEEEGLVGRGTVLVADNVVKPGNPAYLSWVRATPAQKRQALNLGPLSTQPQLTPNPSSDDEWLTAFRDGPIDETRWVPPEAEGVTSKGDPSLIYESQMLDGWDESQMLDGWDPYTGEKDACEVSTCVGREE</sequence>
<dbReference type="PANTHER" id="PTHR43836">
    <property type="entry name" value="CATECHOL O-METHYLTRANSFERASE 1-RELATED"/>
    <property type="match status" value="1"/>
</dbReference>
<evidence type="ECO:0000313" key="9">
    <source>
        <dbReference type="Proteomes" id="UP000279259"/>
    </source>
</evidence>
<comment type="similarity">
    <text evidence="6">Belongs to the class I-like SAM-binding methyltransferase superfamily. Cation-dependent O-methyltransferase family.</text>
</comment>
<dbReference type="OrthoDB" id="186626at2759"/>
<keyword evidence="3" id="KW-0808">Transferase</keyword>
<dbReference type="AlphaFoldDB" id="A0A427XVF9"/>
<feature type="region of interest" description="Disordered" evidence="7">
    <location>
        <begin position="1"/>
        <end position="31"/>
    </location>
</feature>
<dbReference type="InterPro" id="IPR002935">
    <property type="entry name" value="SAM_O-MeTrfase"/>
</dbReference>
<dbReference type="PANTHER" id="PTHR43836:SF2">
    <property type="entry name" value="CATECHOL O-METHYLTRANSFERASE 1-RELATED"/>
    <property type="match status" value="1"/>
</dbReference>
<dbReference type="Proteomes" id="UP000279259">
    <property type="component" value="Unassembled WGS sequence"/>
</dbReference>
<comment type="caution">
    <text evidence="8">The sequence shown here is derived from an EMBL/GenBank/DDBJ whole genome shotgun (WGS) entry which is preliminary data.</text>
</comment>
<evidence type="ECO:0000256" key="6">
    <source>
        <dbReference type="ARBA" id="ARBA00023453"/>
    </source>
</evidence>
<evidence type="ECO:0000256" key="1">
    <source>
        <dbReference type="ARBA" id="ARBA00012880"/>
    </source>
</evidence>
<dbReference type="PROSITE" id="PS51682">
    <property type="entry name" value="SAM_OMT_I"/>
    <property type="match status" value="1"/>
</dbReference>
<keyword evidence="5" id="KW-0128">Catecholamine metabolism</keyword>
<keyword evidence="4" id="KW-0949">S-adenosyl-L-methionine</keyword>
<name>A0A427XVF9_9TREE</name>
<protein>
    <recommendedName>
        <fullName evidence="1">catechol O-methyltransferase</fullName>
        <ecNumber evidence="1">2.1.1.6</ecNumber>
    </recommendedName>
</protein>
<keyword evidence="2" id="KW-0489">Methyltransferase</keyword>
<dbReference type="GO" id="GO:0006584">
    <property type="term" value="P:catecholamine metabolic process"/>
    <property type="evidence" value="ECO:0007669"/>
    <property type="project" value="UniProtKB-KW"/>
</dbReference>
<dbReference type="Gene3D" id="3.40.50.150">
    <property type="entry name" value="Vaccinia Virus protein VP39"/>
    <property type="match status" value="1"/>
</dbReference>
<evidence type="ECO:0000256" key="5">
    <source>
        <dbReference type="ARBA" id="ARBA00022939"/>
    </source>
</evidence>
<dbReference type="GO" id="GO:0016206">
    <property type="term" value="F:catechol O-methyltransferase activity"/>
    <property type="evidence" value="ECO:0007669"/>
    <property type="project" value="UniProtKB-EC"/>
</dbReference>
<gene>
    <name evidence="8" type="ORF">EHS25_005896</name>
</gene>
<evidence type="ECO:0000256" key="7">
    <source>
        <dbReference type="SAM" id="MobiDB-lite"/>
    </source>
</evidence>
<feature type="compositionally biased region" description="Polar residues" evidence="7">
    <location>
        <begin position="1"/>
        <end position="10"/>
    </location>
</feature>
<accession>A0A427XVF9</accession>